<proteinExistence type="predicted"/>
<feature type="compositionally biased region" description="Basic and acidic residues" evidence="1">
    <location>
        <begin position="8"/>
        <end position="34"/>
    </location>
</feature>
<reference evidence="2 3" key="1">
    <citation type="submission" date="2020-06" db="EMBL/GenBank/DDBJ databases">
        <title>NJ-3-1, isolated from saline soil.</title>
        <authorList>
            <person name="Cui H.L."/>
            <person name="Shi X."/>
        </authorList>
    </citation>
    <scope>NUCLEOTIDE SEQUENCE [LARGE SCALE GENOMIC DNA]</scope>
    <source>
        <strain evidence="2 3">NJ-3-1</strain>
    </source>
</reference>
<dbReference type="AlphaFoldDB" id="A0A7D5QE33"/>
<keyword evidence="3" id="KW-1185">Reference proteome</keyword>
<evidence type="ECO:0000313" key="2">
    <source>
        <dbReference type="EMBL" id="QLG60422.1"/>
    </source>
</evidence>
<sequence length="100" mass="11186">MPGEEPAESERTTDHDEIRDWVEERDGRPARVEGTDDDGDGLLRVDFGDGDDDLEPVSWDEFFEAFEENDLAMVSQDETTEGEGSRFSKLASRGEGNEGE</sequence>
<dbReference type="Proteomes" id="UP000509626">
    <property type="component" value="Chromosome"/>
</dbReference>
<protein>
    <recommendedName>
        <fullName evidence="4">1,4-alpha-glucan branching enzyme</fullName>
    </recommendedName>
</protein>
<dbReference type="EMBL" id="CP058579">
    <property type="protein sequence ID" value="QLG60422.1"/>
    <property type="molecule type" value="Genomic_DNA"/>
</dbReference>
<dbReference type="GeneID" id="56036015"/>
<accession>A0A7D5QE33</accession>
<gene>
    <name evidence="2" type="ORF">HUG12_01110</name>
</gene>
<dbReference type="OrthoDB" id="343260at2157"/>
<evidence type="ECO:0000256" key="1">
    <source>
        <dbReference type="SAM" id="MobiDB-lite"/>
    </source>
</evidence>
<evidence type="ECO:0000313" key="3">
    <source>
        <dbReference type="Proteomes" id="UP000509626"/>
    </source>
</evidence>
<feature type="region of interest" description="Disordered" evidence="1">
    <location>
        <begin position="1"/>
        <end position="43"/>
    </location>
</feature>
<dbReference type="KEGG" id="halu:HUG12_01110"/>
<organism evidence="2 3">
    <name type="scientific">Halorarum salinum</name>
    <dbReference type="NCBI Taxonomy" id="2743089"/>
    <lineage>
        <taxon>Archaea</taxon>
        <taxon>Methanobacteriati</taxon>
        <taxon>Methanobacteriota</taxon>
        <taxon>Stenosarchaea group</taxon>
        <taxon>Halobacteria</taxon>
        <taxon>Halobacteriales</taxon>
        <taxon>Haloferacaceae</taxon>
        <taxon>Halorarum</taxon>
    </lineage>
</organism>
<name>A0A7D5QE33_9EURY</name>
<dbReference type="RefSeq" id="WP_179267008.1">
    <property type="nucleotide sequence ID" value="NZ_CP058579.1"/>
</dbReference>
<evidence type="ECO:0008006" key="4">
    <source>
        <dbReference type="Google" id="ProtNLM"/>
    </source>
</evidence>
<feature type="region of interest" description="Disordered" evidence="1">
    <location>
        <begin position="75"/>
        <end position="100"/>
    </location>
</feature>